<dbReference type="OrthoDB" id="3026777at2759"/>
<feature type="transmembrane region" description="Helical" evidence="2">
    <location>
        <begin position="132"/>
        <end position="150"/>
    </location>
</feature>
<keyword evidence="2" id="KW-0472">Membrane</keyword>
<dbReference type="AlphaFoldDB" id="A0A177BCC7"/>
<gene>
    <name evidence="3" type="ORF">A3Q56_00923</name>
</gene>
<reference evidence="3 4" key="1">
    <citation type="submission" date="2016-04" db="EMBL/GenBank/DDBJ databases">
        <title>The genome of Intoshia linei affirms orthonectids as highly simplified spiralians.</title>
        <authorList>
            <person name="Mikhailov K.V."/>
            <person name="Slusarev G.S."/>
            <person name="Nikitin M.A."/>
            <person name="Logacheva M.D."/>
            <person name="Penin A."/>
            <person name="Aleoshin V."/>
            <person name="Panchin Y.V."/>
        </authorList>
    </citation>
    <scope>NUCLEOTIDE SEQUENCE [LARGE SCALE GENOMIC DNA]</scope>
    <source>
        <strain evidence="3">Intl2013</strain>
        <tissue evidence="3">Whole animal</tissue>
    </source>
</reference>
<dbReference type="Proteomes" id="UP000078046">
    <property type="component" value="Unassembled WGS sequence"/>
</dbReference>
<comment type="caution">
    <text evidence="3">The sequence shown here is derived from an EMBL/GenBank/DDBJ whole genome shotgun (WGS) entry which is preliminary data.</text>
</comment>
<feature type="region of interest" description="Disordered" evidence="1">
    <location>
        <begin position="1"/>
        <end position="20"/>
    </location>
</feature>
<proteinExistence type="predicted"/>
<organism evidence="3 4">
    <name type="scientific">Intoshia linei</name>
    <dbReference type="NCBI Taxonomy" id="1819745"/>
    <lineage>
        <taxon>Eukaryota</taxon>
        <taxon>Metazoa</taxon>
        <taxon>Spiralia</taxon>
        <taxon>Lophotrochozoa</taxon>
        <taxon>Mesozoa</taxon>
        <taxon>Orthonectida</taxon>
        <taxon>Rhopaluridae</taxon>
        <taxon>Intoshia</taxon>
    </lineage>
</organism>
<keyword evidence="4" id="KW-1185">Reference proteome</keyword>
<keyword evidence="2" id="KW-0812">Transmembrane</keyword>
<accession>A0A177BCC7</accession>
<dbReference type="EMBL" id="LWCA01000061">
    <property type="protein sequence ID" value="OAF71323.1"/>
    <property type="molecule type" value="Genomic_DNA"/>
</dbReference>
<evidence type="ECO:0000256" key="1">
    <source>
        <dbReference type="SAM" id="MobiDB-lite"/>
    </source>
</evidence>
<evidence type="ECO:0000313" key="3">
    <source>
        <dbReference type="EMBL" id="OAF71323.1"/>
    </source>
</evidence>
<evidence type="ECO:0000256" key="2">
    <source>
        <dbReference type="SAM" id="Phobius"/>
    </source>
</evidence>
<sequence length="166" mass="19076">MDQDNSELISNNGSFSKELSTHDSTCLDINENDEKFHLLSNSNIKQPSFKNRLIRAYKKLIIISSELTFFLFKVASSMYDPTVRLSAYDKVCVYDFNIDRDICNSHVTNHFSNSFKKVLNRDVQKLAAWHNFIYRMLVNLPAIVISLFTGPWSDKLNACMVPGIVQ</sequence>
<name>A0A177BCC7_9BILA</name>
<keyword evidence="2" id="KW-1133">Transmembrane helix</keyword>
<evidence type="ECO:0000313" key="4">
    <source>
        <dbReference type="Proteomes" id="UP000078046"/>
    </source>
</evidence>
<protein>
    <submittedName>
        <fullName evidence="3">Uncharacterized protein</fullName>
    </submittedName>
</protein>